<accession>A0ABV0VTC4</accession>
<evidence type="ECO:0000313" key="1">
    <source>
        <dbReference type="EMBL" id="MEQ2260405.1"/>
    </source>
</evidence>
<organism evidence="1 2">
    <name type="scientific">Xenotaenia resolanae</name>
    <dbReference type="NCBI Taxonomy" id="208358"/>
    <lineage>
        <taxon>Eukaryota</taxon>
        <taxon>Metazoa</taxon>
        <taxon>Chordata</taxon>
        <taxon>Craniata</taxon>
        <taxon>Vertebrata</taxon>
        <taxon>Euteleostomi</taxon>
        <taxon>Actinopterygii</taxon>
        <taxon>Neopterygii</taxon>
        <taxon>Teleostei</taxon>
        <taxon>Neoteleostei</taxon>
        <taxon>Acanthomorphata</taxon>
        <taxon>Ovalentaria</taxon>
        <taxon>Atherinomorphae</taxon>
        <taxon>Cyprinodontiformes</taxon>
        <taxon>Goodeidae</taxon>
        <taxon>Xenotaenia</taxon>
    </lineage>
</organism>
<sequence length="112" mass="12663">MDRSRQQRTIRSTERIIRDDLPFIQDLCRSRVRKMAAKISADLTHPACDIGPEGKSCLQKPAATQTVSSPGCFSDSLSTRTTPYILILILKIPGKTFEMHCTYINFLKYLGK</sequence>
<name>A0ABV0VTC4_9TELE</name>
<keyword evidence="2" id="KW-1185">Reference proteome</keyword>
<reference evidence="1 2" key="1">
    <citation type="submission" date="2021-06" db="EMBL/GenBank/DDBJ databases">
        <authorList>
            <person name="Palmer J.M."/>
        </authorList>
    </citation>
    <scope>NUCLEOTIDE SEQUENCE [LARGE SCALE GENOMIC DNA]</scope>
    <source>
        <strain evidence="1 2">XR_2019</strain>
        <tissue evidence="1">Muscle</tissue>
    </source>
</reference>
<comment type="caution">
    <text evidence="1">The sequence shown here is derived from an EMBL/GenBank/DDBJ whole genome shotgun (WGS) entry which is preliminary data.</text>
</comment>
<evidence type="ECO:0000313" key="2">
    <source>
        <dbReference type="Proteomes" id="UP001444071"/>
    </source>
</evidence>
<dbReference type="EMBL" id="JAHRIM010010534">
    <property type="protein sequence ID" value="MEQ2260405.1"/>
    <property type="molecule type" value="Genomic_DNA"/>
</dbReference>
<dbReference type="Proteomes" id="UP001444071">
    <property type="component" value="Unassembled WGS sequence"/>
</dbReference>
<protein>
    <submittedName>
        <fullName evidence="1">Uncharacterized protein</fullName>
    </submittedName>
</protein>
<gene>
    <name evidence="1" type="ORF">XENORESO_015942</name>
</gene>
<proteinExistence type="predicted"/>